<sequence length="528" mass="58242">MPEIMKQESPEKSDVLVSVLNGSEHIMRLGQMETYGQNAMRHTRPFYLVTFLVYFALIFSSSALLSLVEEEVVDDSMYPLPSWFLFASVAVFAPAFLALSQVLPNPSIAVVAGGCLTSVGLLWTGLDDGHSQLFSFGVLTGAGLCLSMQASAVTVSPYFVRSRVTLSALILVLCMAIALFVHPLMFHLSERLGGHLFLYLSPVALVSSLLPSVGHWWSARYQNSGSQCCEEPGIPEDQQGASCDKGRKLSPELPRLTNFMELLRHNVTRLLHNDSWGASLLSGAIWISWGAGVDITWVYLLLSPGVDTTWLSMGWKSHYVHSGLGLSTLQIFLSFVLLAVKLLEQYTRTEVTHYRSNLSSNYMQIGLCGVAGVALCLFPDSCNSYHNHLLFTLGLAMQYDDVSDLYLVPLAMVRNGVASQHYYQVVKHDFNSATDKEEEGEDTLQTSTLVNMVCLACHMMTLVLMALLVMVLGIQIANIMGFLTTVTPLFYLFNRNGLLVMSVTAVAVSLTRPDFWIRHGSVRPLVVT</sequence>
<dbReference type="RefSeq" id="XP_005110325.2">
    <property type="nucleotide sequence ID" value="XM_005110268.3"/>
</dbReference>
<feature type="transmembrane region" description="Helical" evidence="1">
    <location>
        <begin position="46"/>
        <end position="68"/>
    </location>
</feature>
<name>A0ABM0K750_APLCA</name>
<keyword evidence="1" id="KW-1133">Transmembrane helix</keyword>
<dbReference type="GeneID" id="101846774"/>
<feature type="transmembrane region" description="Helical" evidence="1">
    <location>
        <begin position="106"/>
        <end position="126"/>
    </location>
</feature>
<feature type="transmembrane region" description="Helical" evidence="1">
    <location>
        <begin position="319"/>
        <end position="340"/>
    </location>
</feature>
<evidence type="ECO:0000256" key="1">
    <source>
        <dbReference type="SAM" id="Phobius"/>
    </source>
</evidence>
<dbReference type="Proteomes" id="UP000694888">
    <property type="component" value="Unplaced"/>
</dbReference>
<organism evidence="2 3">
    <name type="scientific">Aplysia californica</name>
    <name type="common">California sea hare</name>
    <dbReference type="NCBI Taxonomy" id="6500"/>
    <lineage>
        <taxon>Eukaryota</taxon>
        <taxon>Metazoa</taxon>
        <taxon>Spiralia</taxon>
        <taxon>Lophotrochozoa</taxon>
        <taxon>Mollusca</taxon>
        <taxon>Gastropoda</taxon>
        <taxon>Heterobranchia</taxon>
        <taxon>Euthyneura</taxon>
        <taxon>Tectipleura</taxon>
        <taxon>Aplysiida</taxon>
        <taxon>Aplysioidea</taxon>
        <taxon>Aplysiidae</taxon>
        <taxon>Aplysia</taxon>
    </lineage>
</organism>
<gene>
    <name evidence="3" type="primary">LOC101846774</name>
</gene>
<keyword evidence="2" id="KW-1185">Reference proteome</keyword>
<feature type="transmembrane region" description="Helical" evidence="1">
    <location>
        <begin position="462"/>
        <end position="483"/>
    </location>
</feature>
<evidence type="ECO:0000313" key="2">
    <source>
        <dbReference type="Proteomes" id="UP000694888"/>
    </source>
</evidence>
<feature type="transmembrane region" description="Helical" evidence="1">
    <location>
        <begin position="196"/>
        <end position="217"/>
    </location>
</feature>
<proteinExistence type="predicted"/>
<feature type="transmembrane region" description="Helical" evidence="1">
    <location>
        <begin position="132"/>
        <end position="152"/>
    </location>
</feature>
<feature type="transmembrane region" description="Helical" evidence="1">
    <location>
        <begin position="80"/>
        <end position="99"/>
    </location>
</feature>
<feature type="transmembrane region" description="Helical" evidence="1">
    <location>
        <begin position="164"/>
        <end position="184"/>
    </location>
</feature>
<feature type="transmembrane region" description="Helical" evidence="1">
    <location>
        <begin position="278"/>
        <end position="299"/>
    </location>
</feature>
<keyword evidence="1" id="KW-0472">Membrane</keyword>
<keyword evidence="1" id="KW-0812">Transmembrane</keyword>
<protein>
    <submittedName>
        <fullName evidence="3">Uncharacterized protein LOC101846774</fullName>
    </submittedName>
</protein>
<reference evidence="3" key="1">
    <citation type="submission" date="2025-08" db="UniProtKB">
        <authorList>
            <consortium name="RefSeq"/>
        </authorList>
    </citation>
    <scope>IDENTIFICATION</scope>
</reference>
<evidence type="ECO:0000313" key="3">
    <source>
        <dbReference type="RefSeq" id="XP_005110325.2"/>
    </source>
</evidence>
<accession>A0ABM0K750</accession>